<dbReference type="HOGENOM" id="CLU_3238614_0_0_4"/>
<keyword evidence="1" id="KW-0614">Plasmid</keyword>
<geneLocation type="plasmid" evidence="2"/>
<dbReference type="AlphaFoldDB" id="F6G9K8"/>
<dbReference type="Proteomes" id="UP000007953">
    <property type="component" value="Plasmid megaplasmid"/>
</dbReference>
<protein>
    <submittedName>
        <fullName evidence="1">Uncharacterized protein</fullName>
    </submittedName>
</protein>
<gene>
    <name evidence="1" type="ordered locus">RSPO_m01287</name>
</gene>
<name>F6G9K8_RALS8</name>
<dbReference type="EMBL" id="CP002820">
    <property type="protein sequence ID" value="AEG71922.1"/>
    <property type="molecule type" value="Genomic_DNA"/>
</dbReference>
<reference evidence="1 2" key="1">
    <citation type="journal article" date="2011" name="J. Bacteriol.">
        <title>Complete genome sequence of the plant pathogen Ralstonia solanacearum strain Po82.</title>
        <authorList>
            <person name="Xu J."/>
            <person name="Zheng H.J."/>
            <person name="Liu L."/>
            <person name="Pan Z.C."/>
            <person name="Prior P."/>
            <person name="Tang B."/>
            <person name="Xu J.S."/>
            <person name="Zhang H."/>
            <person name="Tian Q."/>
            <person name="Zhang L.Q."/>
            <person name="Feng J."/>
        </authorList>
    </citation>
    <scope>NUCLEOTIDE SEQUENCE [LARGE SCALE GENOMIC DNA]</scope>
    <source>
        <strain evidence="2">Po82</strain>
    </source>
</reference>
<dbReference type="KEGG" id="rsn:RSPO_m01287"/>
<accession>F6G9K8</accession>
<evidence type="ECO:0000313" key="2">
    <source>
        <dbReference type="Proteomes" id="UP000007953"/>
    </source>
</evidence>
<dbReference type="PATRIC" id="fig|1031711.3.peg.4480"/>
<proteinExistence type="predicted"/>
<evidence type="ECO:0000313" key="1">
    <source>
        <dbReference type="EMBL" id="AEG71922.1"/>
    </source>
</evidence>
<sequence>MMKGLKRLPPPASIALLLPVPGRAQDRAIASPQAACPHLRAER</sequence>
<organism evidence="1 2">
    <name type="scientific">Ralstonia solanacearum (strain Po82)</name>
    <dbReference type="NCBI Taxonomy" id="1031711"/>
    <lineage>
        <taxon>Bacteria</taxon>
        <taxon>Pseudomonadati</taxon>
        <taxon>Pseudomonadota</taxon>
        <taxon>Betaproteobacteria</taxon>
        <taxon>Burkholderiales</taxon>
        <taxon>Burkholderiaceae</taxon>
        <taxon>Ralstonia</taxon>
        <taxon>Ralstonia solanacearum species complex</taxon>
    </lineage>
</organism>